<dbReference type="HOGENOM" id="CLU_025996_2_1_9"/>
<dbReference type="EMBL" id="CP003857">
    <property type="protein sequence ID" value="AGU77109.1"/>
    <property type="molecule type" value="Genomic_DNA"/>
</dbReference>
<evidence type="ECO:0000313" key="3">
    <source>
        <dbReference type="Proteomes" id="UP000016233"/>
    </source>
</evidence>
<dbReference type="GO" id="GO:0016758">
    <property type="term" value="F:hexosyltransferase activity"/>
    <property type="evidence" value="ECO:0007669"/>
    <property type="project" value="UniProtKB-ARBA"/>
</dbReference>
<feature type="domain" description="Glycosyltransferase 2-like" evidence="1">
    <location>
        <begin position="7"/>
        <end position="157"/>
    </location>
</feature>
<dbReference type="RefSeq" id="WP_021003301.1">
    <property type="nucleotide sequence ID" value="NC_022246.1"/>
</dbReference>
<dbReference type="PANTHER" id="PTHR22916:SF3">
    <property type="entry name" value="UDP-GLCNAC:BETAGAL BETA-1,3-N-ACETYLGLUCOSAMINYLTRANSFERASE-LIKE PROTEIN 1"/>
    <property type="match status" value="1"/>
</dbReference>
<organism evidence="2 3">
    <name type="scientific">Streptococcus intermedius B196</name>
    <dbReference type="NCBI Taxonomy" id="862967"/>
    <lineage>
        <taxon>Bacteria</taxon>
        <taxon>Bacillati</taxon>
        <taxon>Bacillota</taxon>
        <taxon>Bacilli</taxon>
        <taxon>Lactobacillales</taxon>
        <taxon>Streptococcaceae</taxon>
        <taxon>Streptococcus</taxon>
        <taxon>Streptococcus anginosus group</taxon>
    </lineage>
</organism>
<keyword evidence="3" id="KW-1185">Reference proteome</keyword>
<evidence type="ECO:0000313" key="2">
    <source>
        <dbReference type="EMBL" id="AGU77109.1"/>
    </source>
</evidence>
<reference evidence="2 3" key="1">
    <citation type="journal article" date="2013" name="BMC Genomics">
        <title>Phylogenetic relationship and virulence inference of Streptococcus Anginosus Group: curated annotation and whole-genome comparative analysis support distinct species designation.</title>
        <authorList>
            <person name="Olson A.B."/>
            <person name="Kent H."/>
            <person name="Sibley C.D."/>
            <person name="Grinwis M.E."/>
            <person name="Mabon P."/>
            <person name="Ouellette C."/>
            <person name="Tyson S."/>
            <person name="Graham M."/>
            <person name="Tyler S.D."/>
            <person name="Van Domselaar G."/>
            <person name="Surette M.G."/>
            <person name="Corbett C.R."/>
        </authorList>
    </citation>
    <scope>NUCLEOTIDE SEQUENCE [LARGE SCALE GENOMIC DNA]</scope>
    <source>
        <strain evidence="2 3">B196</strain>
    </source>
</reference>
<dbReference type="eggNOG" id="COG0463">
    <property type="taxonomic scope" value="Bacteria"/>
</dbReference>
<keyword evidence="2" id="KW-0808">Transferase</keyword>
<protein>
    <submittedName>
        <fullName evidence="2">Putative glycosyl transferase family protein</fullName>
        <ecNumber evidence="2">2.4.1.-</ecNumber>
    </submittedName>
</protein>
<keyword evidence="2" id="KW-0328">Glycosyltransferase</keyword>
<dbReference type="Gene3D" id="3.90.550.10">
    <property type="entry name" value="Spore Coat Polysaccharide Biosynthesis Protein SpsA, Chain A"/>
    <property type="match status" value="1"/>
</dbReference>
<evidence type="ECO:0000259" key="1">
    <source>
        <dbReference type="Pfam" id="PF00535"/>
    </source>
</evidence>
<dbReference type="EC" id="2.4.1.-" evidence="2"/>
<dbReference type="Pfam" id="PF00535">
    <property type="entry name" value="Glycos_transf_2"/>
    <property type="match status" value="1"/>
</dbReference>
<dbReference type="AlphaFoldDB" id="T1ZFV1"/>
<dbReference type="OrthoDB" id="9802649at2"/>
<dbReference type="PATRIC" id="fig|862967.3.peg.1795"/>
<dbReference type="KEGG" id="sib:SIR_1778"/>
<accession>T1ZFV1</accession>
<dbReference type="Proteomes" id="UP000016233">
    <property type="component" value="Chromosome"/>
</dbReference>
<dbReference type="PANTHER" id="PTHR22916">
    <property type="entry name" value="GLYCOSYLTRANSFERASE"/>
    <property type="match status" value="1"/>
</dbReference>
<dbReference type="CDD" id="cd04196">
    <property type="entry name" value="GT_2_like_d"/>
    <property type="match status" value="1"/>
</dbReference>
<dbReference type="InterPro" id="IPR001173">
    <property type="entry name" value="Glyco_trans_2-like"/>
</dbReference>
<sequence length="304" mass="35215">MKNNIAVLMSTYNGEKYLKAQLDSIFNQTSQNIVLFIRDDGSCDSTLEIIKSYNNKIVLLENNENLGVGSSFMETLYKAGLDFDYYAFCDQDDIWLVNKIEKAVLELEKFPLPTLYCSNQTLVDKELNNLGLRHKKTIDTSYLQILTSNQITGCTMVWNNQLQKLLVSKDRRPSKELLEVRIHDVWVSMVASIAGSIVYDSNSYILYRQHENNVVGVKKRNLILNWVQKLGDSSKRKGRSRLATEILNNYRQFINDDIAAELELLSTYQNSFRKKILLLQNKKIFRLTTEPKWSVFVKILFNLI</sequence>
<proteinExistence type="predicted"/>
<dbReference type="InterPro" id="IPR029044">
    <property type="entry name" value="Nucleotide-diphossugar_trans"/>
</dbReference>
<name>T1ZFV1_STRIT</name>
<gene>
    <name evidence="2" type="ORF">SIR_1778</name>
</gene>
<dbReference type="SUPFAM" id="SSF53448">
    <property type="entry name" value="Nucleotide-diphospho-sugar transferases"/>
    <property type="match status" value="1"/>
</dbReference>